<proteinExistence type="predicted"/>
<dbReference type="OrthoDB" id="4168098at2"/>
<sequence length="204" mass="22533">MGLQDPLWFARLAAVPGISYATPAELDVTKLRRRNASPEISRYPDLPPTLWWGDTTESPASAHVLADSRKATTARVLRNLAEVLELPGEPADYHFAIQGVVSQMRSRGGEGPHVFAELERLCWLDLQLIQACPEVVIYDHPEDGQQYAHVTAFKTLLDLYLTEGALGDAARVLPIAERFRQGDTPATEKARTRMAALAAEDSTR</sequence>
<organism evidence="1 2">
    <name type="scientific">Blastococcus mobilis</name>
    <dbReference type="NCBI Taxonomy" id="1938746"/>
    <lineage>
        <taxon>Bacteria</taxon>
        <taxon>Bacillati</taxon>
        <taxon>Actinomycetota</taxon>
        <taxon>Actinomycetes</taxon>
        <taxon>Geodermatophilales</taxon>
        <taxon>Geodermatophilaceae</taxon>
        <taxon>Blastococcus</taxon>
    </lineage>
</organism>
<keyword evidence="2" id="KW-1185">Reference proteome</keyword>
<dbReference type="EMBL" id="FZNO01000032">
    <property type="protein sequence ID" value="SNR86041.1"/>
    <property type="molecule type" value="Genomic_DNA"/>
</dbReference>
<evidence type="ECO:0000313" key="2">
    <source>
        <dbReference type="Proteomes" id="UP000198403"/>
    </source>
</evidence>
<reference evidence="1 2" key="1">
    <citation type="submission" date="2017-06" db="EMBL/GenBank/DDBJ databases">
        <authorList>
            <person name="Kim H.J."/>
            <person name="Triplett B.A."/>
        </authorList>
    </citation>
    <scope>NUCLEOTIDE SEQUENCE [LARGE SCALE GENOMIC DNA]</scope>
    <source>
        <strain evidence="1 2">DSM 44272</strain>
    </source>
</reference>
<dbReference type="AlphaFoldDB" id="A0A238ZSQ6"/>
<dbReference type="Proteomes" id="UP000198403">
    <property type="component" value="Unassembled WGS sequence"/>
</dbReference>
<gene>
    <name evidence="1" type="ORF">SAMN06272737_13223</name>
</gene>
<dbReference type="RefSeq" id="WP_089338560.1">
    <property type="nucleotide sequence ID" value="NZ_FZNO01000032.1"/>
</dbReference>
<evidence type="ECO:0000313" key="1">
    <source>
        <dbReference type="EMBL" id="SNR86041.1"/>
    </source>
</evidence>
<protein>
    <submittedName>
        <fullName evidence="1">Uncharacterized protein</fullName>
    </submittedName>
</protein>
<name>A0A238ZSQ6_9ACTN</name>
<accession>A0A238ZSQ6</accession>